<dbReference type="InterPro" id="IPR004107">
    <property type="entry name" value="Integrase_SAM-like_N"/>
</dbReference>
<dbReference type="InterPro" id="IPR010998">
    <property type="entry name" value="Integrase_recombinase_N"/>
</dbReference>
<reference evidence="7 8" key="1">
    <citation type="submission" date="2019-03" db="EMBL/GenBank/DDBJ databases">
        <title>Draft genome sequences of novel Actinobacteria.</title>
        <authorList>
            <person name="Sahin N."/>
            <person name="Ay H."/>
            <person name="Saygin H."/>
        </authorList>
    </citation>
    <scope>NUCLEOTIDE SEQUENCE [LARGE SCALE GENOMIC DNA]</scope>
    <source>
        <strain evidence="7 8">KC310</strain>
    </source>
</reference>
<proteinExistence type="predicted"/>
<evidence type="ECO:0000256" key="3">
    <source>
        <dbReference type="ARBA" id="ARBA00023172"/>
    </source>
</evidence>
<sequence length="429" mass="46701">MAKTRVHVSRRCGCVDAETGRQRGMTCPRLPVDDDHGSWHFAVQVRGLDGQRQRIRQGGYADPEEAQAAGRALAAADHDGVGVRCTLGQWLARWLSAKDALRPSTRQGYATHIRLYLIPQLGRILLHQLTSRHVNGLLATLASRPSPTGRRLSPATVVRIHATLRTALNAAVRARLIPVNPANGAELPHPRRPHPVVWTAGRTARWQQSGERPAVAVWTEQQLAAFLAGVAQDRLYAAWWLAALRGLRRGELAGLRWTDVDVQAAELTVAQQRVHADGQVVVGPPKSAASCRSVALDAETVRVLRRHRERQEQLSATAGTRWRESGYVFTTADGAPLRPDYLTGRFRRLVAASGQPPIRLHDLRHGAATLALAARTDLKVVQAMLGHASIVLTADTYVSVLPEVAHQAARETARLVLSAASALGRQLGG</sequence>
<comment type="caution">
    <text evidence="7">The sequence shown here is derived from an EMBL/GenBank/DDBJ whole genome shotgun (WGS) entry which is preliminary data.</text>
</comment>
<dbReference type="PANTHER" id="PTHR30349">
    <property type="entry name" value="PHAGE INTEGRASE-RELATED"/>
    <property type="match status" value="1"/>
</dbReference>
<keyword evidence="3" id="KW-0233">DNA recombination</keyword>
<dbReference type="EMBL" id="SMKO01000211">
    <property type="protein sequence ID" value="TDC91042.1"/>
    <property type="molecule type" value="Genomic_DNA"/>
</dbReference>
<dbReference type="GO" id="GO:0003677">
    <property type="term" value="F:DNA binding"/>
    <property type="evidence" value="ECO:0007669"/>
    <property type="project" value="UniProtKB-UniRule"/>
</dbReference>
<dbReference type="CDD" id="cd01189">
    <property type="entry name" value="INT_ICEBs1_C_like"/>
    <property type="match status" value="1"/>
</dbReference>
<dbReference type="InterPro" id="IPR011010">
    <property type="entry name" value="DNA_brk_join_enz"/>
</dbReference>
<evidence type="ECO:0000259" key="6">
    <source>
        <dbReference type="PROSITE" id="PS51900"/>
    </source>
</evidence>
<keyword evidence="8" id="KW-1185">Reference proteome</keyword>
<dbReference type="InterPro" id="IPR044068">
    <property type="entry name" value="CB"/>
</dbReference>
<dbReference type="Pfam" id="PF00589">
    <property type="entry name" value="Phage_integrase"/>
    <property type="match status" value="1"/>
</dbReference>
<dbReference type="PANTHER" id="PTHR30349:SF91">
    <property type="entry name" value="INTA PROTEIN"/>
    <property type="match status" value="1"/>
</dbReference>
<protein>
    <submittedName>
        <fullName evidence="7">Site-specific integrase</fullName>
    </submittedName>
</protein>
<dbReference type="InterPro" id="IPR050090">
    <property type="entry name" value="Tyrosine_recombinase_XerCD"/>
</dbReference>
<dbReference type="GO" id="GO:0015074">
    <property type="term" value="P:DNA integration"/>
    <property type="evidence" value="ECO:0007669"/>
    <property type="project" value="UniProtKB-KW"/>
</dbReference>
<evidence type="ECO:0000313" key="7">
    <source>
        <dbReference type="EMBL" id="TDC91042.1"/>
    </source>
</evidence>
<evidence type="ECO:0000256" key="1">
    <source>
        <dbReference type="ARBA" id="ARBA00022908"/>
    </source>
</evidence>
<evidence type="ECO:0000259" key="5">
    <source>
        <dbReference type="PROSITE" id="PS51898"/>
    </source>
</evidence>
<feature type="domain" description="Core-binding (CB)" evidence="6">
    <location>
        <begin position="85"/>
        <end position="172"/>
    </location>
</feature>
<keyword evidence="2 4" id="KW-0238">DNA-binding</keyword>
<dbReference type="Pfam" id="PF14659">
    <property type="entry name" value="Phage_int_SAM_3"/>
    <property type="match status" value="1"/>
</dbReference>
<evidence type="ECO:0000256" key="4">
    <source>
        <dbReference type="PROSITE-ProRule" id="PRU01248"/>
    </source>
</evidence>
<organism evidence="7 8">
    <name type="scientific">Nonomuraea deserti</name>
    <dbReference type="NCBI Taxonomy" id="1848322"/>
    <lineage>
        <taxon>Bacteria</taxon>
        <taxon>Bacillati</taxon>
        <taxon>Actinomycetota</taxon>
        <taxon>Actinomycetes</taxon>
        <taxon>Streptosporangiales</taxon>
        <taxon>Streptosporangiaceae</taxon>
        <taxon>Nonomuraea</taxon>
    </lineage>
</organism>
<name>A0A4R4UPD4_9ACTN</name>
<accession>A0A4R4UPD4</accession>
<evidence type="ECO:0000256" key="2">
    <source>
        <dbReference type="ARBA" id="ARBA00023125"/>
    </source>
</evidence>
<dbReference type="InterPro" id="IPR013762">
    <property type="entry name" value="Integrase-like_cat_sf"/>
</dbReference>
<dbReference type="Proteomes" id="UP000295258">
    <property type="component" value="Unassembled WGS sequence"/>
</dbReference>
<dbReference type="AlphaFoldDB" id="A0A4R4UPD4"/>
<dbReference type="Gene3D" id="1.10.150.130">
    <property type="match status" value="1"/>
</dbReference>
<dbReference type="PROSITE" id="PS51900">
    <property type="entry name" value="CB"/>
    <property type="match status" value="1"/>
</dbReference>
<dbReference type="SUPFAM" id="SSF56349">
    <property type="entry name" value="DNA breaking-rejoining enzymes"/>
    <property type="match status" value="1"/>
</dbReference>
<feature type="domain" description="Tyr recombinase" evidence="5">
    <location>
        <begin position="213"/>
        <end position="410"/>
    </location>
</feature>
<dbReference type="PROSITE" id="PS51898">
    <property type="entry name" value="TYR_RECOMBINASE"/>
    <property type="match status" value="1"/>
</dbReference>
<dbReference type="Gene3D" id="1.10.443.10">
    <property type="entry name" value="Intergrase catalytic core"/>
    <property type="match status" value="1"/>
</dbReference>
<keyword evidence="1" id="KW-0229">DNA integration</keyword>
<evidence type="ECO:0000313" key="8">
    <source>
        <dbReference type="Proteomes" id="UP000295258"/>
    </source>
</evidence>
<dbReference type="InterPro" id="IPR002104">
    <property type="entry name" value="Integrase_catalytic"/>
</dbReference>
<dbReference type="GO" id="GO:0006310">
    <property type="term" value="P:DNA recombination"/>
    <property type="evidence" value="ECO:0007669"/>
    <property type="project" value="UniProtKB-KW"/>
</dbReference>
<gene>
    <name evidence="7" type="ORF">E1292_43050</name>
</gene>